<dbReference type="STRING" id="1182571.QR90_00165"/>
<dbReference type="GO" id="GO:0009073">
    <property type="term" value="P:aromatic amino acid family biosynthetic process"/>
    <property type="evidence" value="ECO:0007669"/>
    <property type="project" value="UniProtKB-KW"/>
</dbReference>
<evidence type="ECO:0000313" key="9">
    <source>
        <dbReference type="Proteomes" id="UP000030634"/>
    </source>
</evidence>
<dbReference type="GO" id="GO:0003856">
    <property type="term" value="F:3-dehydroquinate synthase activity"/>
    <property type="evidence" value="ECO:0007669"/>
    <property type="project" value="UniProtKB-EC"/>
</dbReference>
<dbReference type="EMBL" id="CP010028">
    <property type="protein sequence ID" value="AIZ46312.1"/>
    <property type="molecule type" value="Genomic_DNA"/>
</dbReference>
<dbReference type="InterPro" id="IPR050071">
    <property type="entry name" value="Dehydroquinate_synthase"/>
</dbReference>
<dbReference type="HOGENOM" id="CLU_001201_0_4_0"/>
<evidence type="ECO:0000256" key="2">
    <source>
        <dbReference type="ARBA" id="ARBA00022605"/>
    </source>
</evidence>
<dbReference type="PANTHER" id="PTHR43622">
    <property type="entry name" value="3-DEHYDROQUINATE SYNTHASE"/>
    <property type="match status" value="1"/>
</dbReference>
<dbReference type="InterPro" id="IPR030960">
    <property type="entry name" value="DHQS/DOIS_N"/>
</dbReference>
<dbReference type="Gene3D" id="1.20.1090.10">
    <property type="entry name" value="Dehydroquinate synthase-like - alpha domain"/>
    <property type="match status" value="1"/>
</dbReference>
<keyword evidence="5 8" id="KW-0456">Lyase</keyword>
<comment type="cofactor">
    <cofactor evidence="1">
        <name>NAD(+)</name>
        <dbReference type="ChEBI" id="CHEBI:57540"/>
    </cofactor>
</comment>
<name>A0A0A7KJF9_9DEIO</name>
<dbReference type="Pfam" id="PF01761">
    <property type="entry name" value="DHQ_synthase"/>
    <property type="match status" value="1"/>
</dbReference>
<reference evidence="9" key="1">
    <citation type="submission" date="2014-11" db="EMBL/GenBank/DDBJ databases">
        <title>Hymenobacter sp. DG25B genome submission.</title>
        <authorList>
            <person name="Jung H.-Y."/>
            <person name="Kim M.K."/>
            <person name="Srinivasan S."/>
            <person name="Lim S."/>
        </authorList>
    </citation>
    <scope>NUCLEOTIDE SEQUENCE [LARGE SCALE GENOMIC DNA]</scope>
    <source>
        <strain evidence="9">DY59</strain>
    </source>
</reference>
<dbReference type="PANTHER" id="PTHR43622:SF7">
    <property type="entry name" value="3-DEHYDROQUINATE SYNTHASE, CHLOROPLASTIC"/>
    <property type="match status" value="1"/>
</dbReference>
<sequence>MTQVVPVTFTYPVHFTEHLFDPQQTLLRDILTGPEASGGQPPRVLCVVDDGVLAAFPGLEGQIQAYFAAQPGLTLVAPPLAVPGGERCKSDPGQVERVHEAINAHGIDRHAYVIAVGGGAVLDMVGYAAATAHRGVRLVRVPTTVLSQNDSAVGVKNSVNAFGKKNWLGTFAPPHAVLNDRAFLTTLEDRDWLGGLSEALKVALLKDAAFFEWLEANAAALAARDREAMDHAVYRCAELHLQHIAGSGDPFERGSSRPLDFGHWAAHKLESLSNYELRHGEAVAVGIALDCTYAALSDLLPEADWRRILAVLRTLKLAVSVPELWSGTQDATNPTSVLSGLNEFREHLGGRLTIPLLTGIGQPVEVHEMDHDILRRAIALLEDVQAQASSLPLSSPHTQGVL</sequence>
<organism evidence="8 9">
    <name type="scientific">Deinococcus radiopugnans</name>
    <dbReference type="NCBI Taxonomy" id="57497"/>
    <lineage>
        <taxon>Bacteria</taxon>
        <taxon>Thermotogati</taxon>
        <taxon>Deinococcota</taxon>
        <taxon>Deinococci</taxon>
        <taxon>Deinococcales</taxon>
        <taxon>Deinococcaceae</taxon>
        <taxon>Deinococcus</taxon>
    </lineage>
</organism>
<dbReference type="CDD" id="cd08198">
    <property type="entry name" value="DHQS-like"/>
    <property type="match status" value="1"/>
</dbReference>
<evidence type="ECO:0000256" key="3">
    <source>
        <dbReference type="ARBA" id="ARBA00023027"/>
    </source>
</evidence>
<keyword evidence="2" id="KW-0028">Amino-acid biosynthesis</keyword>
<dbReference type="AlphaFoldDB" id="A0A0A7KJF9"/>
<protein>
    <submittedName>
        <fullName evidence="8">3-dehydroquinate synthase</fullName>
        <ecNumber evidence="8">4.2.3.4</ecNumber>
    </submittedName>
</protein>
<dbReference type="GO" id="GO:0008652">
    <property type="term" value="P:amino acid biosynthetic process"/>
    <property type="evidence" value="ECO:0007669"/>
    <property type="project" value="UniProtKB-KW"/>
</dbReference>
<evidence type="ECO:0000256" key="1">
    <source>
        <dbReference type="ARBA" id="ARBA00001911"/>
    </source>
</evidence>
<keyword evidence="3" id="KW-0520">NAD</keyword>
<dbReference type="Gene3D" id="3.40.50.1970">
    <property type="match status" value="1"/>
</dbReference>
<dbReference type="Proteomes" id="UP000030634">
    <property type="component" value="Chromosome"/>
</dbReference>
<gene>
    <name evidence="8" type="primary">aroB</name>
    <name evidence="8" type="ORF">QR90_00165</name>
</gene>
<proteinExistence type="predicted"/>
<dbReference type="EC" id="4.2.3.4" evidence="8"/>
<keyword evidence="4" id="KW-0057">Aromatic amino acid biosynthesis</keyword>
<dbReference type="SUPFAM" id="SSF56796">
    <property type="entry name" value="Dehydroquinate synthase-like"/>
    <property type="match status" value="1"/>
</dbReference>
<dbReference type="Pfam" id="PF24621">
    <property type="entry name" value="DHQS_C"/>
    <property type="match status" value="1"/>
</dbReference>
<dbReference type="InterPro" id="IPR056179">
    <property type="entry name" value="DHQS_C"/>
</dbReference>
<dbReference type="NCBIfam" id="NF004852">
    <property type="entry name" value="PRK06203.1"/>
    <property type="match status" value="1"/>
</dbReference>
<evidence type="ECO:0000256" key="4">
    <source>
        <dbReference type="ARBA" id="ARBA00023141"/>
    </source>
</evidence>
<feature type="domain" description="3-dehydroquinate synthase N-terminal" evidence="6">
    <location>
        <begin position="81"/>
        <end position="192"/>
    </location>
</feature>
<evidence type="ECO:0000259" key="7">
    <source>
        <dbReference type="Pfam" id="PF24621"/>
    </source>
</evidence>
<evidence type="ECO:0000313" key="8">
    <source>
        <dbReference type="EMBL" id="AIZ46312.1"/>
    </source>
</evidence>
<evidence type="ECO:0000259" key="6">
    <source>
        <dbReference type="Pfam" id="PF01761"/>
    </source>
</evidence>
<evidence type="ECO:0000256" key="5">
    <source>
        <dbReference type="ARBA" id="ARBA00023239"/>
    </source>
</evidence>
<dbReference type="KEGG" id="dsw:QR90_00165"/>
<accession>A0A0A7KJF9</accession>
<feature type="domain" description="3-dehydroquinate synthase C-terminal" evidence="7">
    <location>
        <begin position="195"/>
        <end position="322"/>
    </location>
</feature>